<keyword evidence="1" id="KW-1133">Transmembrane helix</keyword>
<organism evidence="2 3">
    <name type="scientific">Metschnikowia aff. pulcherrima</name>
    <dbReference type="NCBI Taxonomy" id="2163413"/>
    <lineage>
        <taxon>Eukaryota</taxon>
        <taxon>Fungi</taxon>
        <taxon>Dikarya</taxon>
        <taxon>Ascomycota</taxon>
        <taxon>Saccharomycotina</taxon>
        <taxon>Pichiomycetes</taxon>
        <taxon>Metschnikowiaceae</taxon>
        <taxon>Metschnikowia</taxon>
    </lineage>
</organism>
<reference evidence="3" key="1">
    <citation type="submission" date="2019-03" db="EMBL/GenBank/DDBJ databases">
        <title>Snf2 controls pulcherriminic acid biosynthesis and connects pigmentation and antifungal activity of the yeast Metschnikowia pulcherrima.</title>
        <authorList>
            <person name="Gore-Lloyd D."/>
            <person name="Sumann I."/>
            <person name="Brachmann A.O."/>
            <person name="Schneeberger K."/>
            <person name="Ortiz-Merino R.A."/>
            <person name="Moreno-Beltran M."/>
            <person name="Schlaefli M."/>
            <person name="Kirner P."/>
            <person name="Santos Kron A."/>
            <person name="Wolfe K.H."/>
            <person name="Piel J."/>
            <person name="Ahrens C.H."/>
            <person name="Henk D."/>
            <person name="Freimoser F.M."/>
        </authorList>
    </citation>
    <scope>NUCLEOTIDE SEQUENCE [LARGE SCALE GENOMIC DNA]</scope>
    <source>
        <strain evidence="3">APC 1.2</strain>
    </source>
</reference>
<sequence>MVKRDREAGNCICYRDAQKKPLTTQLLRNVFERFHPLSPSLEVKIKQYQLLQNVSKATVAHLRRSNSSDMSQTSRNKVWNLYYHHFPFFMLTGPEGVFLHLFIISFLSFVAYGLYSVIPSYVPFLISRSYYYLTGGDY</sequence>
<protein>
    <submittedName>
        <fullName evidence="2">Uncharacterized protein</fullName>
    </submittedName>
</protein>
<proteinExistence type="predicted"/>
<accession>A0A4P6XNJ3</accession>
<dbReference type="Proteomes" id="UP000292447">
    <property type="component" value="Chromosome IV"/>
</dbReference>
<keyword evidence="1" id="KW-0472">Membrane</keyword>
<evidence type="ECO:0000256" key="1">
    <source>
        <dbReference type="SAM" id="Phobius"/>
    </source>
</evidence>
<dbReference type="AlphaFoldDB" id="A0A4P6XNJ3"/>
<name>A0A4P6XNJ3_9ASCO</name>
<evidence type="ECO:0000313" key="3">
    <source>
        <dbReference type="Proteomes" id="UP000292447"/>
    </source>
</evidence>
<keyword evidence="1" id="KW-0812">Transmembrane</keyword>
<evidence type="ECO:0000313" key="2">
    <source>
        <dbReference type="EMBL" id="QBM89017.1"/>
    </source>
</evidence>
<dbReference type="EMBL" id="CP034459">
    <property type="protein sequence ID" value="QBM89017.1"/>
    <property type="molecule type" value="Genomic_DNA"/>
</dbReference>
<keyword evidence="3" id="KW-1185">Reference proteome</keyword>
<gene>
    <name evidence="2" type="ORF">METSCH_D00760</name>
</gene>
<dbReference type="STRING" id="2163413.A0A4P6XNJ3"/>
<feature type="transmembrane region" description="Helical" evidence="1">
    <location>
        <begin position="97"/>
        <end position="118"/>
    </location>
</feature>